<dbReference type="Gene3D" id="3.80.10.10">
    <property type="entry name" value="Ribonuclease Inhibitor"/>
    <property type="match status" value="1"/>
</dbReference>
<sequence length="452" mass="50971">MTTTTGFKAFCSLRQHLRPVRVRNSCRPMHWKPNSTQSVSKVIQTSLLTKPEFTTKLKEPDPFVSSNRHILVVDLDANSTDHHAFSGLDPHHDEALELVKSEAFRAELETLREEQPDLDPTTRYVDNCGVEVDDAYLVYEATNEMLARRLRRLVAADRDLPKDAQIDAVVIGPDPGPTMWRALDGLSPKHLEISAGWDESIDADTIDTLARPWDNLESLTLRDNGDGWMGQYPEFFTRIKSLTLEYCAGFDFIIDHVPADAKNMPLQMINLKAVGNDAMGALCGAVEHVPGFSGRLQRLYLTSNRSNYDCSTGDFRESLKQCTAISDLFLALGNPPNYNPEFTLKKSDNKNNDTKLTWVFPQSVESLSFHCSTSDAMLADLDVWIDASSRNDWLPKLKNITIRTDGPEHNALREVQEGKPSAERRKLFQHKIDKIYANLRAIRWSSPVTISP</sequence>
<dbReference type="OrthoDB" id="3267648at2759"/>
<dbReference type="SUPFAM" id="SSF52047">
    <property type="entry name" value="RNI-like"/>
    <property type="match status" value="1"/>
</dbReference>
<proteinExistence type="predicted"/>
<name>A0A9P6EMN6_9AGAR</name>
<reference evidence="1" key="1">
    <citation type="submission" date="2020-11" db="EMBL/GenBank/DDBJ databases">
        <authorList>
            <consortium name="DOE Joint Genome Institute"/>
            <person name="Ahrendt S."/>
            <person name="Riley R."/>
            <person name="Andreopoulos W."/>
            <person name="Labutti K."/>
            <person name="Pangilinan J."/>
            <person name="Ruiz-Duenas F.J."/>
            <person name="Barrasa J.M."/>
            <person name="Sanchez-Garcia M."/>
            <person name="Camarero S."/>
            <person name="Miyauchi S."/>
            <person name="Serrano A."/>
            <person name="Linde D."/>
            <person name="Babiker R."/>
            <person name="Drula E."/>
            <person name="Ayuso-Fernandez I."/>
            <person name="Pacheco R."/>
            <person name="Padilla G."/>
            <person name="Ferreira P."/>
            <person name="Barriuso J."/>
            <person name="Kellner H."/>
            <person name="Castanera R."/>
            <person name="Alfaro M."/>
            <person name="Ramirez L."/>
            <person name="Pisabarro A.G."/>
            <person name="Kuo A."/>
            <person name="Tritt A."/>
            <person name="Lipzen A."/>
            <person name="He G."/>
            <person name="Yan M."/>
            <person name="Ng V."/>
            <person name="Cullen D."/>
            <person name="Martin F."/>
            <person name="Rosso M.-N."/>
            <person name="Henrissat B."/>
            <person name="Hibbett D."/>
            <person name="Martinez A.T."/>
            <person name="Grigoriev I.V."/>
        </authorList>
    </citation>
    <scope>NUCLEOTIDE SEQUENCE</scope>
    <source>
        <strain evidence="1">CBS 506.95</strain>
    </source>
</reference>
<evidence type="ECO:0000313" key="2">
    <source>
        <dbReference type="Proteomes" id="UP000807306"/>
    </source>
</evidence>
<accession>A0A9P6EMN6</accession>
<dbReference type="InterPro" id="IPR032675">
    <property type="entry name" value="LRR_dom_sf"/>
</dbReference>
<dbReference type="Proteomes" id="UP000807306">
    <property type="component" value="Unassembled WGS sequence"/>
</dbReference>
<dbReference type="AlphaFoldDB" id="A0A9P6EMN6"/>
<gene>
    <name evidence="1" type="ORF">CPB83DRAFT_630486</name>
</gene>
<dbReference type="EMBL" id="MU157831">
    <property type="protein sequence ID" value="KAF9532616.1"/>
    <property type="molecule type" value="Genomic_DNA"/>
</dbReference>
<protein>
    <submittedName>
        <fullName evidence="1">Uncharacterized protein</fullName>
    </submittedName>
</protein>
<keyword evidence="2" id="KW-1185">Reference proteome</keyword>
<comment type="caution">
    <text evidence="1">The sequence shown here is derived from an EMBL/GenBank/DDBJ whole genome shotgun (WGS) entry which is preliminary data.</text>
</comment>
<organism evidence="1 2">
    <name type="scientific">Crepidotus variabilis</name>
    <dbReference type="NCBI Taxonomy" id="179855"/>
    <lineage>
        <taxon>Eukaryota</taxon>
        <taxon>Fungi</taxon>
        <taxon>Dikarya</taxon>
        <taxon>Basidiomycota</taxon>
        <taxon>Agaricomycotina</taxon>
        <taxon>Agaricomycetes</taxon>
        <taxon>Agaricomycetidae</taxon>
        <taxon>Agaricales</taxon>
        <taxon>Agaricineae</taxon>
        <taxon>Crepidotaceae</taxon>
        <taxon>Crepidotus</taxon>
    </lineage>
</organism>
<evidence type="ECO:0000313" key="1">
    <source>
        <dbReference type="EMBL" id="KAF9532616.1"/>
    </source>
</evidence>